<keyword evidence="2 5" id="KW-0238">DNA-binding</keyword>
<feature type="domain" description="HTH gntR-type" evidence="4">
    <location>
        <begin position="11"/>
        <end position="79"/>
    </location>
</feature>
<evidence type="ECO:0000313" key="5">
    <source>
        <dbReference type="EMBL" id="SIO06237.1"/>
    </source>
</evidence>
<keyword evidence="3" id="KW-0804">Transcription</keyword>
<evidence type="ECO:0000259" key="4">
    <source>
        <dbReference type="PROSITE" id="PS50949"/>
    </source>
</evidence>
<evidence type="ECO:0000256" key="2">
    <source>
        <dbReference type="ARBA" id="ARBA00023125"/>
    </source>
</evidence>
<proteinExistence type="predicted"/>
<sequence>MLLELDPESSVPPYEQLRRAVIDGVRDGTLVAGTRLPPVRTLAAELGLAANTVARAYRELERDAVIETRGRNGSFVSATGDAPEQQAQLAASAYADRVAQLGLDPEQALRIVRTALQGRA</sequence>
<evidence type="ECO:0000256" key="1">
    <source>
        <dbReference type="ARBA" id="ARBA00023015"/>
    </source>
</evidence>
<organism evidence="5 6">
    <name type="scientific">Agromyces cerinus subsp. cerinus</name>
    <dbReference type="NCBI Taxonomy" id="232089"/>
    <lineage>
        <taxon>Bacteria</taxon>
        <taxon>Bacillati</taxon>
        <taxon>Actinomycetota</taxon>
        <taxon>Actinomycetes</taxon>
        <taxon>Micrococcales</taxon>
        <taxon>Microbacteriaceae</taxon>
        <taxon>Agromyces</taxon>
    </lineage>
</organism>
<dbReference type="InterPro" id="IPR000524">
    <property type="entry name" value="Tscrpt_reg_HTH_GntR"/>
</dbReference>
<dbReference type="OrthoDB" id="4307011at2"/>
<keyword evidence="6" id="KW-1185">Reference proteome</keyword>
<name>A0A1N6GFI1_9MICO</name>
<dbReference type="Pfam" id="PF00392">
    <property type="entry name" value="GntR"/>
    <property type="match status" value="1"/>
</dbReference>
<dbReference type="PANTHER" id="PTHR38445">
    <property type="entry name" value="HTH-TYPE TRANSCRIPTIONAL REPRESSOR YTRA"/>
    <property type="match status" value="1"/>
</dbReference>
<protein>
    <submittedName>
        <fullName evidence="5">DNA-binding transcriptional regulator YhcF, GntR family</fullName>
    </submittedName>
</protein>
<keyword evidence="1" id="KW-0805">Transcription regulation</keyword>
<dbReference type="CDD" id="cd07377">
    <property type="entry name" value="WHTH_GntR"/>
    <property type="match status" value="1"/>
</dbReference>
<dbReference type="PANTHER" id="PTHR38445:SF9">
    <property type="entry name" value="HTH-TYPE TRANSCRIPTIONAL REPRESSOR YTRA"/>
    <property type="match status" value="1"/>
</dbReference>
<dbReference type="SUPFAM" id="SSF46785">
    <property type="entry name" value="Winged helix' DNA-binding domain"/>
    <property type="match status" value="1"/>
</dbReference>
<dbReference type="RefSeq" id="WP_074260671.1">
    <property type="nucleotide sequence ID" value="NZ_FSRJ01000003.1"/>
</dbReference>
<dbReference type="Gene3D" id="1.10.10.10">
    <property type="entry name" value="Winged helix-like DNA-binding domain superfamily/Winged helix DNA-binding domain"/>
    <property type="match status" value="1"/>
</dbReference>
<dbReference type="InterPro" id="IPR036390">
    <property type="entry name" value="WH_DNA-bd_sf"/>
</dbReference>
<dbReference type="SMART" id="SM00345">
    <property type="entry name" value="HTH_GNTR"/>
    <property type="match status" value="1"/>
</dbReference>
<dbReference type="Proteomes" id="UP000184699">
    <property type="component" value="Unassembled WGS sequence"/>
</dbReference>
<dbReference type="AlphaFoldDB" id="A0A1N6GFI1"/>
<dbReference type="EMBL" id="FSRJ01000003">
    <property type="protein sequence ID" value="SIO06237.1"/>
    <property type="molecule type" value="Genomic_DNA"/>
</dbReference>
<dbReference type="GO" id="GO:0003700">
    <property type="term" value="F:DNA-binding transcription factor activity"/>
    <property type="evidence" value="ECO:0007669"/>
    <property type="project" value="InterPro"/>
</dbReference>
<dbReference type="PROSITE" id="PS50949">
    <property type="entry name" value="HTH_GNTR"/>
    <property type="match status" value="1"/>
</dbReference>
<evidence type="ECO:0000313" key="6">
    <source>
        <dbReference type="Proteomes" id="UP000184699"/>
    </source>
</evidence>
<dbReference type="GO" id="GO:0003677">
    <property type="term" value="F:DNA binding"/>
    <property type="evidence" value="ECO:0007669"/>
    <property type="project" value="UniProtKB-KW"/>
</dbReference>
<accession>A0A1N6GFI1</accession>
<evidence type="ECO:0000256" key="3">
    <source>
        <dbReference type="ARBA" id="ARBA00023163"/>
    </source>
</evidence>
<dbReference type="InterPro" id="IPR036388">
    <property type="entry name" value="WH-like_DNA-bd_sf"/>
</dbReference>
<gene>
    <name evidence="5" type="ORF">SAMN05443544_2531</name>
</gene>
<reference evidence="6" key="1">
    <citation type="submission" date="2016-11" db="EMBL/GenBank/DDBJ databases">
        <authorList>
            <person name="Varghese N."/>
            <person name="Submissions S."/>
        </authorList>
    </citation>
    <scope>NUCLEOTIDE SEQUENCE [LARGE SCALE GENOMIC DNA]</scope>
    <source>
        <strain evidence="6">DSM 8595</strain>
    </source>
</reference>
<dbReference type="STRING" id="232089.SAMN05443544_2531"/>